<gene>
    <name evidence="8" type="ORF">FF041_34745</name>
</gene>
<feature type="domain" description="Glucose-methanol-choline oxidoreductase N-terminal" evidence="7">
    <location>
        <begin position="82"/>
        <end position="105"/>
    </location>
</feature>
<dbReference type="PROSITE" id="PS00623">
    <property type="entry name" value="GMC_OXRED_1"/>
    <property type="match status" value="1"/>
</dbReference>
<dbReference type="SUPFAM" id="SSF51905">
    <property type="entry name" value="FAD/NAD(P)-binding domain"/>
    <property type="match status" value="1"/>
</dbReference>
<dbReference type="InterPro" id="IPR036188">
    <property type="entry name" value="FAD/NAD-bd_sf"/>
</dbReference>
<dbReference type="GO" id="GO:0019285">
    <property type="term" value="P:glycine betaine biosynthetic process from choline"/>
    <property type="evidence" value="ECO:0007669"/>
    <property type="project" value="TreeGrafter"/>
</dbReference>
<accession>A0A646KS19</accession>
<dbReference type="GO" id="GO:0050660">
    <property type="term" value="F:flavin adenine dinucleotide binding"/>
    <property type="evidence" value="ECO:0007669"/>
    <property type="project" value="InterPro"/>
</dbReference>
<dbReference type="RefSeq" id="WP_153526344.1">
    <property type="nucleotide sequence ID" value="NZ_JBEPDZ010000021.1"/>
</dbReference>
<keyword evidence="4 5" id="KW-0274">FAD</keyword>
<dbReference type="Pfam" id="PF00732">
    <property type="entry name" value="GMC_oxred_N"/>
    <property type="match status" value="1"/>
</dbReference>
<dbReference type="Gene3D" id="3.50.50.60">
    <property type="entry name" value="FAD/NAD(P)-binding domain"/>
    <property type="match status" value="1"/>
</dbReference>
<dbReference type="GO" id="GO:0008812">
    <property type="term" value="F:choline dehydrogenase activity"/>
    <property type="evidence" value="ECO:0007669"/>
    <property type="project" value="TreeGrafter"/>
</dbReference>
<protein>
    <submittedName>
        <fullName evidence="8">Dehydrogenase</fullName>
    </submittedName>
</protein>
<feature type="binding site" evidence="5">
    <location>
        <position position="440"/>
    </location>
    <ligand>
        <name>substrate</name>
    </ligand>
</feature>
<dbReference type="Proteomes" id="UP000419138">
    <property type="component" value="Unassembled WGS sequence"/>
</dbReference>
<evidence type="ECO:0000256" key="5">
    <source>
        <dbReference type="PIRSR" id="PIRSR000137-2"/>
    </source>
</evidence>
<comment type="similarity">
    <text evidence="2 6">Belongs to the GMC oxidoreductase family.</text>
</comment>
<feature type="binding site" evidence="5">
    <location>
        <position position="223"/>
    </location>
    <ligand>
        <name>FAD</name>
        <dbReference type="ChEBI" id="CHEBI:57692"/>
    </ligand>
</feature>
<evidence type="ECO:0000256" key="6">
    <source>
        <dbReference type="RuleBase" id="RU003968"/>
    </source>
</evidence>
<evidence type="ECO:0000313" key="9">
    <source>
        <dbReference type="Proteomes" id="UP000419138"/>
    </source>
</evidence>
<evidence type="ECO:0000256" key="2">
    <source>
        <dbReference type="ARBA" id="ARBA00010790"/>
    </source>
</evidence>
<reference evidence="8 9" key="1">
    <citation type="submission" date="2019-05" db="EMBL/GenBank/DDBJ databases">
        <title>Comparative genomics and metabolomics analyses of clavulanic acid producing Streptomyces species provides insight into specialized metabolism and evolution of beta-lactam biosynthetic gene clusters.</title>
        <authorList>
            <person name="Moore M.A."/>
            <person name="Cruz-Morales P."/>
            <person name="Barona Gomez F."/>
            <person name="Kapil T."/>
        </authorList>
    </citation>
    <scope>NUCLEOTIDE SEQUENCE [LARGE SCALE GENOMIC DNA]</scope>
    <source>
        <strain evidence="8 9">NRRL 5741</strain>
    </source>
</reference>
<proteinExistence type="inferred from homology"/>
<sequence length="502" mass="52663">MATAKYDVIVVGAGSAGAVLASRLSQDAARTVLLLEAGPNYPPAGYPPSITDADLLGTSTGYDWGYRSEPGFIGHPVDAYRGKVVGGSSAVNGAVFVRALPSDYARWTAAGLEGWSFADLLPRYRALESFDGDGDDAWHGRSGPMPVHQMHRDELTGVQRAFMDSALALGIPACIDFNGPTPGGVGPYPMNRVKDARVNVGMAYLTEDVRARPNLTIRGDVLVDVVLIEGGRATGVRLGDGEEIRAGEVVLSAGTYGSAAILLRSGIGPAADLTALGIDVVVDLPVGQTLYDHPFYYNTYAAHPDRIGDVTPVIAAKVWTASTHAEPGELDLHITATHLFDPSWSPTGAGFLLAVALVRPTSKGTLTLVDRDPAHAPRIDLNMLAEPQDRARLLEGVRLARRIGATAPLSEIIDHELAPGTTATSDADIEASMLATLDTYHHPLGTARMGADDDPTAVTDSLGAVRGLRGLRVVDASILPDSPCAAIDPAVISAAEHIAARL</sequence>
<name>A0A646KS19_STRJU</name>
<keyword evidence="9" id="KW-1185">Reference proteome</keyword>
<evidence type="ECO:0000256" key="1">
    <source>
        <dbReference type="ARBA" id="ARBA00001974"/>
    </source>
</evidence>
<keyword evidence="3 6" id="KW-0285">Flavoprotein</keyword>
<dbReference type="Pfam" id="PF05199">
    <property type="entry name" value="GMC_oxred_C"/>
    <property type="match status" value="1"/>
</dbReference>
<dbReference type="EMBL" id="VCLA01000197">
    <property type="protein sequence ID" value="MQT05112.1"/>
    <property type="molecule type" value="Genomic_DNA"/>
</dbReference>
<dbReference type="SUPFAM" id="SSF54373">
    <property type="entry name" value="FAD-linked reductases, C-terminal domain"/>
    <property type="match status" value="1"/>
</dbReference>
<dbReference type="PANTHER" id="PTHR11552:SF147">
    <property type="entry name" value="CHOLINE DEHYDROGENASE, MITOCHONDRIAL"/>
    <property type="match status" value="1"/>
</dbReference>
<dbReference type="PIRSF" id="PIRSF000137">
    <property type="entry name" value="Alcohol_oxidase"/>
    <property type="match status" value="1"/>
</dbReference>
<comment type="caution">
    <text evidence="8">The sequence shown here is derived from an EMBL/GenBank/DDBJ whole genome shotgun (WGS) entry which is preliminary data.</text>
</comment>
<dbReference type="Gene3D" id="3.30.410.40">
    <property type="match status" value="1"/>
</dbReference>
<comment type="cofactor">
    <cofactor evidence="1 5">
        <name>FAD</name>
        <dbReference type="ChEBI" id="CHEBI:57692"/>
    </cofactor>
</comment>
<dbReference type="OrthoDB" id="9785276at2"/>
<dbReference type="InterPro" id="IPR012132">
    <property type="entry name" value="GMC_OxRdtase"/>
</dbReference>
<feature type="binding site" evidence="5">
    <location>
        <position position="84"/>
    </location>
    <ligand>
        <name>FAD</name>
        <dbReference type="ChEBI" id="CHEBI:57692"/>
    </ligand>
</feature>
<dbReference type="GO" id="GO:0016020">
    <property type="term" value="C:membrane"/>
    <property type="evidence" value="ECO:0007669"/>
    <property type="project" value="TreeGrafter"/>
</dbReference>
<dbReference type="InterPro" id="IPR000172">
    <property type="entry name" value="GMC_OxRdtase_N"/>
</dbReference>
<evidence type="ECO:0000256" key="3">
    <source>
        <dbReference type="ARBA" id="ARBA00022630"/>
    </source>
</evidence>
<evidence type="ECO:0000259" key="7">
    <source>
        <dbReference type="PROSITE" id="PS00623"/>
    </source>
</evidence>
<feature type="binding site" evidence="5">
    <location>
        <begin position="92"/>
        <end position="95"/>
    </location>
    <ligand>
        <name>FAD</name>
        <dbReference type="ChEBI" id="CHEBI:57692"/>
    </ligand>
</feature>
<organism evidence="8 9">
    <name type="scientific">Streptomyces jumonjinensis</name>
    <dbReference type="NCBI Taxonomy" id="1945"/>
    <lineage>
        <taxon>Bacteria</taxon>
        <taxon>Bacillati</taxon>
        <taxon>Actinomycetota</taxon>
        <taxon>Actinomycetes</taxon>
        <taxon>Kitasatosporales</taxon>
        <taxon>Streptomycetaceae</taxon>
        <taxon>Streptomyces</taxon>
    </lineage>
</organism>
<dbReference type="AlphaFoldDB" id="A0A646KS19"/>
<dbReference type="InterPro" id="IPR007867">
    <property type="entry name" value="GMC_OxRtase_C"/>
</dbReference>
<dbReference type="PANTHER" id="PTHR11552">
    <property type="entry name" value="GLUCOSE-METHANOL-CHOLINE GMC OXIDOREDUCTASE"/>
    <property type="match status" value="1"/>
</dbReference>
<evidence type="ECO:0000256" key="4">
    <source>
        <dbReference type="ARBA" id="ARBA00022827"/>
    </source>
</evidence>
<evidence type="ECO:0000313" key="8">
    <source>
        <dbReference type="EMBL" id="MQT05112.1"/>
    </source>
</evidence>